<dbReference type="PROSITE" id="PS51278">
    <property type="entry name" value="GATASE_TYPE_2"/>
    <property type="match status" value="1"/>
</dbReference>
<comment type="subcellular location">
    <subcellularLocation>
        <location evidence="2 10">Cytoplasm</location>
    </subcellularLocation>
</comment>
<evidence type="ECO:0000313" key="14">
    <source>
        <dbReference type="EMBL" id="PVY43326.1"/>
    </source>
</evidence>
<proteinExistence type="inferred from homology"/>
<feature type="active site" description="For Fru-6P isomerization activity" evidence="10">
    <location>
        <position position="606"/>
    </location>
</feature>
<dbReference type="GeneID" id="78294817"/>
<dbReference type="GO" id="GO:0004360">
    <property type="term" value="F:glutamine-fructose-6-phosphate transaminase (isomerizing) activity"/>
    <property type="evidence" value="ECO:0007669"/>
    <property type="project" value="UniProtKB-UniRule"/>
</dbReference>
<feature type="domain" description="SIS" evidence="12">
    <location>
        <begin position="460"/>
        <end position="601"/>
    </location>
</feature>
<dbReference type="Gene3D" id="3.40.50.10490">
    <property type="entry name" value="Glucose-6-phosphate isomerase like protein, domain 1"/>
    <property type="match status" value="2"/>
</dbReference>
<dbReference type="PROSITE" id="PS51464">
    <property type="entry name" value="SIS"/>
    <property type="match status" value="2"/>
</dbReference>
<sequence length="611" mass="65934">MCGIIGYTGKLAAAPVLIEGLKRLEYRGYDSAGLAVVADEHMYQVKSVGKVAQLEAVAGQQPELKKLAGCGIAHTRWATHGAPSTLNAHPHLDESGRFAVVHNGIIENYQELRKHLEGKGVHFRSQTDSEVIPHLIAGAYEGDLLSAVAAALKQLDGTYGIAVISSLEPGVVVTARKGSPIVIGLGEGENLVASDIAALLPYTRQVIYLNDGDIAAITADKVDLRNIQNVPVEREVAKIDWDAGQAEKGNYPHFMLKEIFEQPETIENAIRGRIDHEMGTAILNGMNLSPRELALINRIVIAGCGSSMHAGMLGEYYFEDIAGISTSVEQAAEFRYRNPIIEPNTLVIPISQSGETADTIAAVREATAKGAVVTALCNVVGSTIARESGRGVYLHAGPEISVASTKAFSSQVVVLLLFALLLGRNRRLSRSEGNELADQIEQIPELIRSVLLQAPEIKKIAERYADKEDFFYIGRGCLYPTALEGALKLKEISYIHAEGYHAAELKHGPISLLDERHPVLALANDIPGKDKIIGNIQECRARKAPVVAVITRGDSAVRSMTQDVIEVPPCSRFIAPLPTTVALQLFAYYVAVARGCEVDQPRNLAKSVTVE</sequence>
<dbReference type="InterPro" id="IPR005855">
    <property type="entry name" value="GFAT"/>
</dbReference>
<dbReference type="CDD" id="cd05008">
    <property type="entry name" value="SIS_GlmS_GlmD_1"/>
    <property type="match status" value="1"/>
</dbReference>
<evidence type="ECO:0000313" key="15">
    <source>
        <dbReference type="Proteomes" id="UP000245959"/>
    </source>
</evidence>
<evidence type="ECO:0000256" key="9">
    <source>
        <dbReference type="ARBA" id="ARBA00022962"/>
    </source>
</evidence>
<feature type="active site" description="Nucleophile; for GATase activity" evidence="10">
    <location>
        <position position="2"/>
    </location>
</feature>
<evidence type="ECO:0000256" key="8">
    <source>
        <dbReference type="ARBA" id="ARBA00022737"/>
    </source>
</evidence>
<dbReference type="NCBIfam" id="TIGR01135">
    <property type="entry name" value="glmS"/>
    <property type="match status" value="1"/>
</dbReference>
<evidence type="ECO:0000259" key="11">
    <source>
        <dbReference type="PROSITE" id="PS51278"/>
    </source>
</evidence>
<keyword evidence="8" id="KW-0677">Repeat</keyword>
<organism evidence="14 15">
    <name type="scientific">Victivallis vadensis</name>
    <dbReference type="NCBI Taxonomy" id="172901"/>
    <lineage>
        <taxon>Bacteria</taxon>
        <taxon>Pseudomonadati</taxon>
        <taxon>Lentisphaerota</taxon>
        <taxon>Lentisphaeria</taxon>
        <taxon>Victivallales</taxon>
        <taxon>Victivallaceae</taxon>
        <taxon>Victivallis</taxon>
    </lineage>
</organism>
<dbReference type="InterPro" id="IPR035466">
    <property type="entry name" value="GlmS/AgaS_SIS"/>
</dbReference>
<feature type="initiator methionine" description="Removed" evidence="10">
    <location>
        <position position="1"/>
    </location>
</feature>
<keyword evidence="6 10" id="KW-0032">Aminotransferase</keyword>
<evidence type="ECO:0000259" key="12">
    <source>
        <dbReference type="PROSITE" id="PS51464"/>
    </source>
</evidence>
<dbReference type="FunFam" id="3.60.20.10:FF:000006">
    <property type="entry name" value="Glutamine--fructose-6-phosphate aminotransferase [isomerizing]"/>
    <property type="match status" value="1"/>
</dbReference>
<dbReference type="GO" id="GO:0005829">
    <property type="term" value="C:cytosol"/>
    <property type="evidence" value="ECO:0007669"/>
    <property type="project" value="TreeGrafter"/>
</dbReference>
<dbReference type="InterPro" id="IPR047084">
    <property type="entry name" value="GFAT_N"/>
</dbReference>
<name>A0A2U1B3Q8_9BACT</name>
<protein>
    <recommendedName>
        <fullName evidence="4 10">Glutamine--fructose-6-phosphate aminotransferase [isomerizing]</fullName>
        <ecNumber evidence="3 10">2.6.1.16</ecNumber>
    </recommendedName>
    <alternativeName>
        <fullName evidence="10">D-fructose-6-phosphate amidotransferase</fullName>
    </alternativeName>
    <alternativeName>
        <fullName evidence="10">GFAT</fullName>
    </alternativeName>
    <alternativeName>
        <fullName evidence="10">Glucosamine-6-phosphate synthase</fullName>
    </alternativeName>
    <alternativeName>
        <fullName evidence="10">Hexosephosphate aminotransferase</fullName>
    </alternativeName>
    <alternativeName>
        <fullName evidence="10">L-glutamine--D-fructose-6-phosphate amidotransferase</fullName>
    </alternativeName>
</protein>
<dbReference type="Gene3D" id="3.60.20.10">
    <property type="entry name" value="Glutamine Phosphoribosylpyrophosphate, subunit 1, domain 1"/>
    <property type="match status" value="1"/>
</dbReference>
<comment type="subunit">
    <text evidence="10">Homodimer.</text>
</comment>
<evidence type="ECO:0000256" key="6">
    <source>
        <dbReference type="ARBA" id="ARBA00022576"/>
    </source>
</evidence>
<dbReference type="SUPFAM" id="SSF56235">
    <property type="entry name" value="N-terminal nucleophile aminohydrolases (Ntn hydrolases)"/>
    <property type="match status" value="1"/>
</dbReference>
<keyword evidence="9" id="KW-0315">Glutamine amidotransferase</keyword>
<gene>
    <name evidence="10 13" type="primary">glmS</name>
    <name evidence="14" type="ORF">C8D82_10911</name>
    <name evidence="13" type="ORF">HF882_15380</name>
</gene>
<feature type="domain" description="Glutamine amidotransferase type-2" evidence="11">
    <location>
        <begin position="2"/>
        <end position="220"/>
    </location>
</feature>
<evidence type="ECO:0000256" key="1">
    <source>
        <dbReference type="ARBA" id="ARBA00001031"/>
    </source>
</evidence>
<dbReference type="EMBL" id="JABAEW010000034">
    <property type="protein sequence ID" value="NMD87969.1"/>
    <property type="molecule type" value="Genomic_DNA"/>
</dbReference>
<dbReference type="CDD" id="cd05009">
    <property type="entry name" value="SIS_GlmS_GlmD_2"/>
    <property type="match status" value="1"/>
</dbReference>
<evidence type="ECO:0000256" key="2">
    <source>
        <dbReference type="ARBA" id="ARBA00004496"/>
    </source>
</evidence>
<dbReference type="Pfam" id="PF13522">
    <property type="entry name" value="GATase_6"/>
    <property type="match status" value="1"/>
</dbReference>
<dbReference type="Proteomes" id="UP000245959">
    <property type="component" value="Unassembled WGS sequence"/>
</dbReference>
<comment type="catalytic activity">
    <reaction evidence="1 10">
        <text>D-fructose 6-phosphate + L-glutamine = D-glucosamine 6-phosphate + L-glutamate</text>
        <dbReference type="Rhea" id="RHEA:13237"/>
        <dbReference type="ChEBI" id="CHEBI:29985"/>
        <dbReference type="ChEBI" id="CHEBI:58359"/>
        <dbReference type="ChEBI" id="CHEBI:58725"/>
        <dbReference type="ChEBI" id="CHEBI:61527"/>
        <dbReference type="EC" id="2.6.1.16"/>
    </reaction>
</comment>
<keyword evidence="15" id="KW-1185">Reference proteome</keyword>
<feature type="domain" description="SIS" evidence="12">
    <location>
        <begin position="289"/>
        <end position="428"/>
    </location>
</feature>
<dbReference type="GO" id="GO:0006002">
    <property type="term" value="P:fructose 6-phosphate metabolic process"/>
    <property type="evidence" value="ECO:0007669"/>
    <property type="project" value="TreeGrafter"/>
</dbReference>
<comment type="caution">
    <text evidence="14">The sequence shown here is derived from an EMBL/GenBank/DDBJ whole genome shotgun (WGS) entry which is preliminary data.</text>
</comment>
<evidence type="ECO:0000256" key="4">
    <source>
        <dbReference type="ARBA" id="ARBA00016090"/>
    </source>
</evidence>
<reference evidence="14 15" key="1">
    <citation type="submission" date="2018-04" db="EMBL/GenBank/DDBJ databases">
        <title>Genomic Encyclopedia of Type Strains, Phase IV (KMG-IV): sequencing the most valuable type-strain genomes for metagenomic binning, comparative biology and taxonomic classification.</title>
        <authorList>
            <person name="Goeker M."/>
        </authorList>
    </citation>
    <scope>NUCLEOTIDE SEQUENCE [LARGE SCALE GENOMIC DNA]</scope>
    <source>
        <strain evidence="14 15">DSM 14823</strain>
    </source>
</reference>
<accession>A0A2U1B3Q8</accession>
<evidence type="ECO:0000256" key="10">
    <source>
        <dbReference type="HAMAP-Rule" id="MF_00164"/>
    </source>
</evidence>
<dbReference type="SUPFAM" id="SSF53697">
    <property type="entry name" value="SIS domain"/>
    <property type="match status" value="1"/>
</dbReference>
<dbReference type="Proteomes" id="UP000576225">
    <property type="component" value="Unassembled WGS sequence"/>
</dbReference>
<reference evidence="13 16" key="2">
    <citation type="submission" date="2020-04" db="EMBL/GenBank/DDBJ databases">
        <authorList>
            <person name="Hitch T.C.A."/>
            <person name="Wylensek D."/>
            <person name="Clavel T."/>
        </authorList>
    </citation>
    <scope>NUCLEOTIDE SEQUENCE [LARGE SCALE GENOMIC DNA]</scope>
    <source>
        <strain evidence="13 16">COR2-253-APC-1A</strain>
    </source>
</reference>
<dbReference type="InterPro" id="IPR029055">
    <property type="entry name" value="Ntn_hydrolases_N"/>
</dbReference>
<dbReference type="FunFam" id="3.40.50.10490:FF:000001">
    <property type="entry name" value="Glutamine--fructose-6-phosphate aminotransferase [isomerizing]"/>
    <property type="match status" value="1"/>
</dbReference>
<dbReference type="OrthoDB" id="106547at2"/>
<evidence type="ECO:0000313" key="13">
    <source>
        <dbReference type="EMBL" id="NMD87969.1"/>
    </source>
</evidence>
<dbReference type="PANTHER" id="PTHR10937">
    <property type="entry name" value="GLUCOSAMINE--FRUCTOSE-6-PHOSPHATE AMINOTRANSFERASE, ISOMERIZING"/>
    <property type="match status" value="1"/>
</dbReference>
<evidence type="ECO:0000256" key="7">
    <source>
        <dbReference type="ARBA" id="ARBA00022679"/>
    </source>
</evidence>
<dbReference type="GO" id="GO:0097367">
    <property type="term" value="F:carbohydrate derivative binding"/>
    <property type="evidence" value="ECO:0007669"/>
    <property type="project" value="InterPro"/>
</dbReference>
<keyword evidence="5 10" id="KW-0963">Cytoplasm</keyword>
<dbReference type="FunFam" id="3.40.50.10490:FF:000002">
    <property type="entry name" value="Glutamine--fructose-6-phosphate aminotransferase [isomerizing]"/>
    <property type="match status" value="1"/>
</dbReference>
<dbReference type="InterPro" id="IPR035490">
    <property type="entry name" value="GlmS/FrlB_SIS"/>
</dbReference>
<dbReference type="Pfam" id="PF01380">
    <property type="entry name" value="SIS"/>
    <property type="match status" value="2"/>
</dbReference>
<dbReference type="EC" id="2.6.1.16" evidence="3 10"/>
<dbReference type="GO" id="GO:0006487">
    <property type="term" value="P:protein N-linked glycosylation"/>
    <property type="evidence" value="ECO:0007669"/>
    <property type="project" value="TreeGrafter"/>
</dbReference>
<dbReference type="HAMAP" id="MF_00164">
    <property type="entry name" value="GlmS"/>
    <property type="match status" value="1"/>
</dbReference>
<dbReference type="GO" id="GO:0006047">
    <property type="term" value="P:UDP-N-acetylglucosamine metabolic process"/>
    <property type="evidence" value="ECO:0007669"/>
    <property type="project" value="TreeGrafter"/>
</dbReference>
<evidence type="ECO:0000256" key="3">
    <source>
        <dbReference type="ARBA" id="ARBA00012916"/>
    </source>
</evidence>
<evidence type="ECO:0000313" key="16">
    <source>
        <dbReference type="Proteomes" id="UP000576225"/>
    </source>
</evidence>
<dbReference type="NCBIfam" id="NF001484">
    <property type="entry name" value="PRK00331.1"/>
    <property type="match status" value="1"/>
</dbReference>
<dbReference type="RefSeq" id="WP_116883513.1">
    <property type="nucleotide sequence ID" value="NZ_CABMMC010000061.1"/>
</dbReference>
<keyword evidence="7 10" id="KW-0808">Transferase</keyword>
<dbReference type="EMBL" id="QEKH01000009">
    <property type="protein sequence ID" value="PVY43326.1"/>
    <property type="molecule type" value="Genomic_DNA"/>
</dbReference>
<dbReference type="AlphaFoldDB" id="A0A2U1B3Q8"/>
<dbReference type="GO" id="GO:0005975">
    <property type="term" value="P:carbohydrate metabolic process"/>
    <property type="evidence" value="ECO:0007669"/>
    <property type="project" value="UniProtKB-UniRule"/>
</dbReference>
<dbReference type="CDD" id="cd00714">
    <property type="entry name" value="GFAT"/>
    <property type="match status" value="1"/>
</dbReference>
<dbReference type="InterPro" id="IPR017932">
    <property type="entry name" value="GATase_2_dom"/>
</dbReference>
<dbReference type="PANTHER" id="PTHR10937:SF0">
    <property type="entry name" value="GLUTAMINE--FRUCTOSE-6-PHOSPHATE TRANSAMINASE (ISOMERIZING)"/>
    <property type="match status" value="1"/>
</dbReference>
<comment type="function">
    <text evidence="10">Catalyzes the first step in hexosamine metabolism, converting fructose-6P into glucosamine-6P using glutamine as a nitrogen source.</text>
</comment>
<evidence type="ECO:0000256" key="5">
    <source>
        <dbReference type="ARBA" id="ARBA00022490"/>
    </source>
</evidence>
<dbReference type="InterPro" id="IPR046348">
    <property type="entry name" value="SIS_dom_sf"/>
</dbReference>
<dbReference type="GO" id="GO:0046349">
    <property type="term" value="P:amino sugar biosynthetic process"/>
    <property type="evidence" value="ECO:0007669"/>
    <property type="project" value="UniProtKB-ARBA"/>
</dbReference>
<dbReference type="InterPro" id="IPR001347">
    <property type="entry name" value="SIS_dom"/>
</dbReference>